<dbReference type="PANTHER" id="PTHR43884:SF12">
    <property type="entry name" value="ISOVALERYL-COA DEHYDROGENASE, MITOCHONDRIAL-RELATED"/>
    <property type="match status" value="1"/>
</dbReference>
<dbReference type="SUPFAM" id="SSF47203">
    <property type="entry name" value="Acyl-CoA dehydrogenase C-terminal domain-like"/>
    <property type="match status" value="1"/>
</dbReference>
<gene>
    <name evidence="10" type="ORF">HNR32_002152</name>
</gene>
<feature type="domain" description="Acyl-CoA dehydrogenase/oxidase C-terminal" evidence="7">
    <location>
        <begin position="229"/>
        <end position="377"/>
    </location>
</feature>
<evidence type="ECO:0000256" key="4">
    <source>
        <dbReference type="ARBA" id="ARBA00022827"/>
    </source>
</evidence>
<evidence type="ECO:0000256" key="5">
    <source>
        <dbReference type="ARBA" id="ARBA00023002"/>
    </source>
</evidence>
<feature type="domain" description="Acyl-CoA dehydrogenase/oxidase N-terminal" evidence="9">
    <location>
        <begin position="6"/>
        <end position="118"/>
    </location>
</feature>
<evidence type="ECO:0000259" key="9">
    <source>
        <dbReference type="Pfam" id="PF02771"/>
    </source>
</evidence>
<dbReference type="Gene3D" id="2.40.110.10">
    <property type="entry name" value="Butyryl-CoA Dehydrogenase, subunit A, domain 2"/>
    <property type="match status" value="1"/>
</dbReference>
<dbReference type="Pfam" id="PF02770">
    <property type="entry name" value="Acyl-CoA_dh_M"/>
    <property type="match status" value="1"/>
</dbReference>
<dbReference type="Gene3D" id="1.10.540.10">
    <property type="entry name" value="Acyl-CoA dehydrogenase/oxidase, N-terminal domain"/>
    <property type="match status" value="1"/>
</dbReference>
<dbReference type="Pfam" id="PF00441">
    <property type="entry name" value="Acyl-CoA_dh_1"/>
    <property type="match status" value="1"/>
</dbReference>
<comment type="cofactor">
    <cofactor evidence="1 6">
        <name>FAD</name>
        <dbReference type="ChEBI" id="CHEBI:57692"/>
    </cofactor>
</comment>
<dbReference type="EMBL" id="JACHFH010000030">
    <property type="protein sequence ID" value="MBB5336996.1"/>
    <property type="molecule type" value="Genomic_DNA"/>
</dbReference>
<dbReference type="EC" id="1.3.8.1" evidence="10"/>
<evidence type="ECO:0000256" key="3">
    <source>
        <dbReference type="ARBA" id="ARBA00022630"/>
    </source>
</evidence>
<proteinExistence type="inferred from homology"/>
<comment type="caution">
    <text evidence="10">The sequence shown here is derived from an EMBL/GenBank/DDBJ whole genome shotgun (WGS) entry which is preliminary data.</text>
</comment>
<keyword evidence="4 6" id="KW-0274">FAD</keyword>
<dbReference type="PROSITE" id="PS00073">
    <property type="entry name" value="ACYL_COA_DH_2"/>
    <property type="match status" value="1"/>
</dbReference>
<dbReference type="PIRSF" id="PIRSF016578">
    <property type="entry name" value="HsaA"/>
    <property type="match status" value="1"/>
</dbReference>
<dbReference type="InterPro" id="IPR037069">
    <property type="entry name" value="AcylCoA_DH/ox_N_sf"/>
</dbReference>
<dbReference type="FunFam" id="1.20.140.10:FF:000004">
    <property type="entry name" value="Acyl-CoA dehydrogenase FadE25"/>
    <property type="match status" value="1"/>
</dbReference>
<keyword evidence="3 6" id="KW-0285">Flavoprotein</keyword>
<accession>A0A840UIP9</accession>
<dbReference type="Proteomes" id="UP000559117">
    <property type="component" value="Unassembled WGS sequence"/>
</dbReference>
<dbReference type="PROSITE" id="PS00072">
    <property type="entry name" value="ACYL_COA_DH_1"/>
    <property type="match status" value="1"/>
</dbReference>
<protein>
    <submittedName>
        <fullName evidence="10">Butyryl-CoA dehydrogenase</fullName>
        <ecNumber evidence="10">1.3.8.1</ecNumber>
    </submittedName>
</protein>
<evidence type="ECO:0000256" key="2">
    <source>
        <dbReference type="ARBA" id="ARBA00009347"/>
    </source>
</evidence>
<reference evidence="10 11" key="1">
    <citation type="submission" date="2020-08" db="EMBL/GenBank/DDBJ databases">
        <title>Genomic Encyclopedia of Type Strains, Phase IV (KMG-IV): sequencing the most valuable type-strain genomes for metagenomic binning, comparative biology and taxonomic classification.</title>
        <authorList>
            <person name="Goeker M."/>
        </authorList>
    </citation>
    <scope>NUCLEOTIDE SEQUENCE [LARGE SCALE GENOMIC DNA]</scope>
    <source>
        <strain evidence="10 11">DSM 24661</strain>
    </source>
</reference>
<comment type="similarity">
    <text evidence="2 6">Belongs to the acyl-CoA dehydrogenase family.</text>
</comment>
<feature type="domain" description="Acyl-CoA oxidase/dehydrogenase middle" evidence="8">
    <location>
        <begin position="122"/>
        <end position="217"/>
    </location>
</feature>
<dbReference type="Pfam" id="PF02771">
    <property type="entry name" value="Acyl-CoA_dh_N"/>
    <property type="match status" value="1"/>
</dbReference>
<dbReference type="CDD" id="cd01158">
    <property type="entry name" value="SCAD_SBCAD"/>
    <property type="match status" value="1"/>
</dbReference>
<dbReference type="SUPFAM" id="SSF56645">
    <property type="entry name" value="Acyl-CoA dehydrogenase NM domain-like"/>
    <property type="match status" value="1"/>
</dbReference>
<evidence type="ECO:0000313" key="10">
    <source>
        <dbReference type="EMBL" id="MBB5336996.1"/>
    </source>
</evidence>
<evidence type="ECO:0000259" key="8">
    <source>
        <dbReference type="Pfam" id="PF02770"/>
    </source>
</evidence>
<organism evidence="10 11">
    <name type="scientific">Pectinatus brassicae</name>
    <dbReference type="NCBI Taxonomy" id="862415"/>
    <lineage>
        <taxon>Bacteria</taxon>
        <taxon>Bacillati</taxon>
        <taxon>Bacillota</taxon>
        <taxon>Negativicutes</taxon>
        <taxon>Selenomonadales</taxon>
        <taxon>Selenomonadaceae</taxon>
        <taxon>Pectinatus</taxon>
    </lineage>
</organism>
<dbReference type="FunFam" id="2.40.110.10:FF:000001">
    <property type="entry name" value="Acyl-CoA dehydrogenase, mitochondrial"/>
    <property type="match status" value="1"/>
</dbReference>
<dbReference type="InterPro" id="IPR006091">
    <property type="entry name" value="Acyl-CoA_Oxase/DH_mid-dom"/>
</dbReference>
<dbReference type="InterPro" id="IPR009075">
    <property type="entry name" value="AcylCo_DH/oxidase_C"/>
</dbReference>
<dbReference type="GO" id="GO:0050660">
    <property type="term" value="F:flavin adenine dinucleotide binding"/>
    <property type="evidence" value="ECO:0007669"/>
    <property type="project" value="InterPro"/>
</dbReference>
<dbReference type="FunFam" id="1.10.540.10:FF:000002">
    <property type="entry name" value="Acyl-CoA dehydrogenase FadE19"/>
    <property type="match status" value="1"/>
</dbReference>
<evidence type="ECO:0000256" key="6">
    <source>
        <dbReference type="RuleBase" id="RU362125"/>
    </source>
</evidence>
<dbReference type="AlphaFoldDB" id="A0A840UIP9"/>
<sequence>MDFQLTEEQALVQQNAREFAQTYCEPIAAEIDKTGRHPEETIKQLIAHDYMGMIYPEEYGGAEADYLSYILMVEEISRVCASTGIIYSAHISLSMNPIYKWGSEELKQKYLVPMCKGEKLGAFALTEPGAGTDAASGTCTATLDGAEYILNGTKCFITNGGIADVYTIFALTDPAKGVKGLSCFVVEKNTPGFEIGKHEDKMGIRGSHTSELIFKNCHIPKENLVGEEGKGFKYAMMTLDGGRIGVAAQALGIAQGALDEAVKFAKERVQFGKPIATKQAIQWMLADMETQLQAARFLVYNAAETAGRGVAFSKEAAMAKLFAAEAAEFICSKAIQIHGGYGFIKDFKVERFYRDQRITAIYEGTSEVQRMVIAGSLLR</sequence>
<dbReference type="InterPro" id="IPR046373">
    <property type="entry name" value="Acyl-CoA_Oxase/DH_mid-dom_sf"/>
</dbReference>
<dbReference type="InterPro" id="IPR009100">
    <property type="entry name" value="AcylCoA_DH/oxidase_NM_dom_sf"/>
</dbReference>
<dbReference type="InterPro" id="IPR036250">
    <property type="entry name" value="AcylCo_DH-like_C"/>
</dbReference>
<keyword evidence="5 6" id="KW-0560">Oxidoreductase</keyword>
<dbReference type="GO" id="GO:0016937">
    <property type="term" value="F:short-chain fatty acyl-CoA dehydrogenase activity"/>
    <property type="evidence" value="ECO:0007669"/>
    <property type="project" value="UniProtKB-EC"/>
</dbReference>
<dbReference type="InterPro" id="IPR013786">
    <property type="entry name" value="AcylCoA_DH/ox_N"/>
</dbReference>
<name>A0A840UIP9_9FIRM</name>
<evidence type="ECO:0000256" key="1">
    <source>
        <dbReference type="ARBA" id="ARBA00001974"/>
    </source>
</evidence>
<dbReference type="RefSeq" id="WP_183862449.1">
    <property type="nucleotide sequence ID" value="NZ_JACHFH010000030.1"/>
</dbReference>
<evidence type="ECO:0000259" key="7">
    <source>
        <dbReference type="Pfam" id="PF00441"/>
    </source>
</evidence>
<dbReference type="InterPro" id="IPR006089">
    <property type="entry name" value="Acyl-CoA_DH_CS"/>
</dbReference>
<dbReference type="Gene3D" id="1.20.140.10">
    <property type="entry name" value="Butyryl-CoA Dehydrogenase, subunit A, domain 3"/>
    <property type="match status" value="1"/>
</dbReference>
<keyword evidence="11" id="KW-1185">Reference proteome</keyword>
<dbReference type="PANTHER" id="PTHR43884">
    <property type="entry name" value="ACYL-COA DEHYDROGENASE"/>
    <property type="match status" value="1"/>
</dbReference>
<evidence type="ECO:0000313" key="11">
    <source>
        <dbReference type="Proteomes" id="UP000559117"/>
    </source>
</evidence>